<feature type="transmembrane region" description="Helical" evidence="7">
    <location>
        <begin position="262"/>
        <end position="283"/>
    </location>
</feature>
<dbReference type="InterPro" id="IPR017475">
    <property type="entry name" value="EPS_sugar_tfrase"/>
</dbReference>
<keyword evidence="5 7" id="KW-1133">Transmembrane helix</keyword>
<dbReference type="NCBIfam" id="TIGR03025">
    <property type="entry name" value="EPS_sugtrans"/>
    <property type="match status" value="1"/>
</dbReference>
<accession>A0A1F7V9D2</accession>
<keyword evidence="4 7" id="KW-0812">Transmembrane</keyword>
<reference evidence="9 10" key="1">
    <citation type="journal article" date="2016" name="Nat. Commun.">
        <title>Thousands of microbial genomes shed light on interconnected biogeochemical processes in an aquifer system.</title>
        <authorList>
            <person name="Anantharaman K."/>
            <person name="Brown C.T."/>
            <person name="Hug L.A."/>
            <person name="Sharon I."/>
            <person name="Castelle C.J."/>
            <person name="Probst A.J."/>
            <person name="Thomas B.C."/>
            <person name="Singh A."/>
            <person name="Wilkins M.J."/>
            <person name="Karaoz U."/>
            <person name="Brodie E.L."/>
            <person name="Williams K.H."/>
            <person name="Hubbard S.S."/>
            <person name="Banfield J.F."/>
        </authorList>
    </citation>
    <scope>NUCLEOTIDE SEQUENCE [LARGE SCALE GENOMIC DNA]</scope>
</reference>
<keyword evidence="6 7" id="KW-0472">Membrane</keyword>
<evidence type="ECO:0000256" key="2">
    <source>
        <dbReference type="ARBA" id="ARBA00006464"/>
    </source>
</evidence>
<dbReference type="AlphaFoldDB" id="A0A1F7V9D2"/>
<feature type="transmembrane region" description="Helical" evidence="7">
    <location>
        <begin position="12"/>
        <end position="35"/>
    </location>
</feature>
<evidence type="ECO:0000313" key="10">
    <source>
        <dbReference type="Proteomes" id="UP000176593"/>
    </source>
</evidence>
<name>A0A1F7V9D2_9BACT</name>
<feature type="transmembrane region" description="Helical" evidence="7">
    <location>
        <begin position="80"/>
        <end position="100"/>
    </location>
</feature>
<evidence type="ECO:0000256" key="7">
    <source>
        <dbReference type="SAM" id="Phobius"/>
    </source>
</evidence>
<dbReference type="EMBL" id="MGEQ01000003">
    <property type="protein sequence ID" value="OGL87025.1"/>
    <property type="molecule type" value="Genomic_DNA"/>
</dbReference>
<evidence type="ECO:0000259" key="8">
    <source>
        <dbReference type="Pfam" id="PF02397"/>
    </source>
</evidence>
<comment type="subcellular location">
    <subcellularLocation>
        <location evidence="1">Membrane</location>
        <topology evidence="1">Multi-pass membrane protein</topology>
    </subcellularLocation>
</comment>
<organism evidence="9 10">
    <name type="scientific">Candidatus Uhrbacteria bacterium RIFCSPLOWO2_02_FULL_48_18</name>
    <dbReference type="NCBI Taxonomy" id="1802408"/>
    <lineage>
        <taxon>Bacteria</taxon>
        <taxon>Candidatus Uhriibacteriota</taxon>
    </lineage>
</organism>
<feature type="transmembrane region" description="Helical" evidence="7">
    <location>
        <begin position="112"/>
        <end position="130"/>
    </location>
</feature>
<evidence type="ECO:0000313" key="9">
    <source>
        <dbReference type="EMBL" id="OGL87025.1"/>
    </source>
</evidence>
<dbReference type="InterPro" id="IPR003362">
    <property type="entry name" value="Bact_transf"/>
</dbReference>
<evidence type="ECO:0000256" key="4">
    <source>
        <dbReference type="ARBA" id="ARBA00022692"/>
    </source>
</evidence>
<proteinExistence type="inferred from homology"/>
<protein>
    <recommendedName>
        <fullName evidence="8">Bacterial sugar transferase domain-containing protein</fullName>
    </recommendedName>
</protein>
<keyword evidence="3" id="KW-0808">Transferase</keyword>
<dbReference type="GO" id="GO:0016020">
    <property type="term" value="C:membrane"/>
    <property type="evidence" value="ECO:0007669"/>
    <property type="project" value="UniProtKB-SubCell"/>
</dbReference>
<feature type="domain" description="Bacterial sugar transferase" evidence="8">
    <location>
        <begin position="257"/>
        <end position="436"/>
    </location>
</feature>
<comment type="caution">
    <text evidence="9">The sequence shown here is derived from an EMBL/GenBank/DDBJ whole genome shotgun (WGS) entry which is preliminary data.</text>
</comment>
<sequence>MSLTHKNVWIHLIFLVLPTMIIFAISLWLTILWRFPTGLSEEQLQAHVFLFGTIALIWLILSYAFGLFDLKTHKRPIDLFSALIGANALGFVVAIVFFYLQPNLIITPRRFLLVDTLYILLFSTLWQFFIRSITKHITRQEVYFINLEQEYNACKKELDDMTNIFTVHSVPDSALLTLIEKTHRAHQSLVFVVPANTSFSDQTLKLFAHLHSHGATFIRFDDFYEDVFRCVYTSNLNDWWLLEHTHRDQVGFYPMIKRVLDILFSLLIASVFLLTFLPIALLIKLSDRGKIFFTQTRLSVNGTPFTIYKYRTMHAGTPNNTWTSDHDPRVTVVGRFLRTTRLDELPQWINILRGDMSLIGPRPEQAGIVEQLRDEIPYFESRHAIRPGLIGWAQLHVYAGNATESKRKLQYDLYYLKHRSFLFDMEILLKTIAHVFFLRGK</sequence>
<gene>
    <name evidence="9" type="ORF">A3I41_03700</name>
</gene>
<dbReference type="GO" id="GO:0016780">
    <property type="term" value="F:phosphotransferase activity, for other substituted phosphate groups"/>
    <property type="evidence" value="ECO:0007669"/>
    <property type="project" value="TreeGrafter"/>
</dbReference>
<dbReference type="Pfam" id="PF02397">
    <property type="entry name" value="Bac_transf"/>
    <property type="match status" value="1"/>
</dbReference>
<evidence type="ECO:0000256" key="1">
    <source>
        <dbReference type="ARBA" id="ARBA00004141"/>
    </source>
</evidence>
<comment type="similarity">
    <text evidence="2">Belongs to the bacterial sugar transferase family.</text>
</comment>
<evidence type="ECO:0000256" key="5">
    <source>
        <dbReference type="ARBA" id="ARBA00022989"/>
    </source>
</evidence>
<feature type="transmembrane region" description="Helical" evidence="7">
    <location>
        <begin position="47"/>
        <end position="68"/>
    </location>
</feature>
<dbReference type="Proteomes" id="UP000176593">
    <property type="component" value="Unassembled WGS sequence"/>
</dbReference>
<evidence type="ECO:0000256" key="6">
    <source>
        <dbReference type="ARBA" id="ARBA00023136"/>
    </source>
</evidence>
<evidence type="ECO:0000256" key="3">
    <source>
        <dbReference type="ARBA" id="ARBA00022679"/>
    </source>
</evidence>
<dbReference type="PANTHER" id="PTHR30576:SF0">
    <property type="entry name" value="UNDECAPRENYL-PHOSPHATE N-ACETYLGALACTOSAMINYL 1-PHOSPHATE TRANSFERASE-RELATED"/>
    <property type="match status" value="1"/>
</dbReference>
<dbReference type="PANTHER" id="PTHR30576">
    <property type="entry name" value="COLANIC BIOSYNTHESIS UDP-GLUCOSE LIPID CARRIER TRANSFERASE"/>
    <property type="match status" value="1"/>
</dbReference>